<evidence type="ECO:0000313" key="2">
    <source>
        <dbReference type="EMBL" id="EHN62018.1"/>
    </source>
</evidence>
<proteinExistence type="predicted"/>
<dbReference type="EMBL" id="AGCN01000016">
    <property type="protein sequence ID" value="EHN62018.1"/>
    <property type="molecule type" value="Genomic_DNA"/>
</dbReference>
<comment type="caution">
    <text evidence="2">The sequence shown here is derived from an EMBL/GenBank/DDBJ whole genome shotgun (WGS) entry which is preliminary data.</text>
</comment>
<dbReference type="AlphaFoldDB" id="A0AB72ZBD7"/>
<dbReference type="InterPro" id="IPR014710">
    <property type="entry name" value="RmlC-like_jellyroll"/>
</dbReference>
<accession>A0AB72ZBD7</accession>
<reference evidence="2 3" key="1">
    <citation type="submission" date="2011-08" db="EMBL/GenBank/DDBJ databases">
        <authorList>
            <person name="Weinstock G."/>
            <person name="Sodergren E."/>
            <person name="Clifton S."/>
            <person name="Fulton L."/>
            <person name="Fulton B."/>
            <person name="Courtney L."/>
            <person name="Fronick C."/>
            <person name="Harrison M."/>
            <person name="Strong C."/>
            <person name="Farmer C."/>
            <person name="Delahaunty K."/>
            <person name="Markovic C."/>
            <person name="Hall O."/>
            <person name="Minx P."/>
            <person name="Tomlinson C."/>
            <person name="Mitreva M."/>
            <person name="Hou S."/>
            <person name="Chen J."/>
            <person name="Wollam A."/>
            <person name="Pepin K.H."/>
            <person name="Johnson M."/>
            <person name="Bhonagiri V."/>
            <person name="Zhang X."/>
            <person name="Suruliraj S."/>
            <person name="Warren W."/>
            <person name="Chinwalla A."/>
            <person name="Mardis E.R."/>
            <person name="Wilson R.K."/>
        </authorList>
    </citation>
    <scope>NUCLEOTIDE SEQUENCE [LARGE SCALE GENOMIC DNA]</scope>
    <source>
        <strain evidence="2 3">ATCC 33091</strain>
    </source>
</reference>
<evidence type="ECO:0000313" key="3">
    <source>
        <dbReference type="Proteomes" id="UP000003597"/>
    </source>
</evidence>
<dbReference type="Gene3D" id="2.60.120.10">
    <property type="entry name" value="Jelly Rolls"/>
    <property type="match status" value="1"/>
</dbReference>
<gene>
    <name evidence="2" type="ORF">HMPREF0557_00911</name>
</gene>
<dbReference type="SUPFAM" id="SSF51206">
    <property type="entry name" value="cAMP-binding domain-like"/>
    <property type="match status" value="1"/>
</dbReference>
<dbReference type="Proteomes" id="UP000003597">
    <property type="component" value="Unassembled WGS sequence"/>
</dbReference>
<dbReference type="InterPro" id="IPR018490">
    <property type="entry name" value="cNMP-bd_dom_sf"/>
</dbReference>
<keyword evidence="3" id="KW-1185">Reference proteome</keyword>
<evidence type="ECO:0008006" key="4">
    <source>
        <dbReference type="Google" id="ProtNLM"/>
    </source>
</evidence>
<name>A0AB72ZBD7_LISIO</name>
<protein>
    <recommendedName>
        <fullName evidence="4">Crp/Fnr family transcriptional regulator</fullName>
    </recommendedName>
</protein>
<organism evidence="2 3">
    <name type="scientific">Listeria innocua ATCC 33091</name>
    <dbReference type="NCBI Taxonomy" id="1002366"/>
    <lineage>
        <taxon>Bacteria</taxon>
        <taxon>Bacillati</taxon>
        <taxon>Bacillota</taxon>
        <taxon>Bacilli</taxon>
        <taxon>Bacillales</taxon>
        <taxon>Listeriaceae</taxon>
        <taxon>Listeria</taxon>
    </lineage>
</organism>
<dbReference type="GeneID" id="93233750"/>
<dbReference type="RefSeq" id="WP_003760153.1">
    <property type="nucleotide sequence ID" value="NZ_JH556647.1"/>
</dbReference>
<evidence type="ECO:0000256" key="1">
    <source>
        <dbReference type="ARBA" id="ARBA00023159"/>
    </source>
</evidence>
<keyword evidence="1" id="KW-0010">Activator</keyword>
<sequence>MAYPFNHKEFVTMMEQYNLKSNSITIPEHTVLNDLVLENKDCVYLLKSGILAGYIDFDNDKIYSIFTSNFFMGYYTIFQNRPLVLTYQTLTECEIIIYKKKDIEYSLSLFPENFGFQYTIMRSIAKHGYYKSLLQYRDKKDQLAFVFEMLIKILDIQPEDGVAIIPKAVSTTVIKNYCTLSKAFFYSQLKELKEAGIISKVKLQWHVNMEALLERNNDAIR</sequence>